<comment type="catalytic activity">
    <reaction evidence="15">
        <text>3'-AMP(out) + phosphate(in) = 3'-AMP(in) + phosphate(out)</text>
        <dbReference type="Rhea" id="RHEA:73691"/>
        <dbReference type="ChEBI" id="CHEBI:43474"/>
        <dbReference type="ChEBI" id="CHEBI:60880"/>
    </reaction>
</comment>
<evidence type="ECO:0000256" key="13">
    <source>
        <dbReference type="ARBA" id="ARBA00023136"/>
    </source>
</evidence>
<dbReference type="InterPro" id="IPR018108">
    <property type="entry name" value="MCP_transmembrane"/>
</dbReference>
<dbReference type="Pfam" id="PF13499">
    <property type="entry name" value="EF-hand_7"/>
    <property type="match status" value="2"/>
</dbReference>
<dbReference type="AlphaFoldDB" id="A0A4X2LEX6"/>
<evidence type="ECO:0000256" key="26">
    <source>
        <dbReference type="ARBA" id="ARBA00053214"/>
    </source>
</evidence>
<comment type="function">
    <text evidence="26">Electroneutral antiporter that mediates the transport of adenyl nucleotides through the inner mitochondrial membrane. Originally identified as an ATP-magnesium/inorganic phosphate antiporter, it also acts as a broad specificity adenyl nucleotide antiporter. By regulating the mitochondrial matrix adenyl nucleotide pool could adapt to changing cellular energetic demands and indirectly regulate adenyl nucleotide-dependent metabolic pathways. In vitro, a low activity is also observed with guanyl and pyrimidine nucleotides. May play a role in protecting cells against oxidative stress-induced cell death, by buffering calcium levels in the mitochondrial matrix through the formation of calcium-phosphate precipitates.</text>
</comment>
<dbReference type="PROSITE" id="PS50920">
    <property type="entry name" value="SOLCAR"/>
    <property type="match status" value="3"/>
</dbReference>
<evidence type="ECO:0000256" key="9">
    <source>
        <dbReference type="ARBA" id="ARBA00022792"/>
    </source>
</evidence>
<dbReference type="FunFam" id="1.10.238.10:FF:000028">
    <property type="entry name" value="Putative calcium-binding mitochondrial carrier protein scamc-2"/>
    <property type="match status" value="1"/>
</dbReference>
<comment type="catalytic activity">
    <reaction evidence="19">
        <text>ADP(out) + phosphate(in) + H(+)(out) = ADP(in) + phosphate(out) + H(+)(in)</text>
        <dbReference type="Rhea" id="RHEA:65844"/>
        <dbReference type="ChEBI" id="CHEBI:15378"/>
        <dbReference type="ChEBI" id="CHEBI:43474"/>
        <dbReference type="ChEBI" id="CHEBI:456216"/>
    </reaction>
</comment>
<dbReference type="SUPFAM" id="SSF103506">
    <property type="entry name" value="Mitochondrial carrier"/>
    <property type="match status" value="1"/>
</dbReference>
<dbReference type="PRINTS" id="PR00926">
    <property type="entry name" value="MITOCARRIER"/>
</dbReference>
<comment type="catalytic activity">
    <reaction evidence="18">
        <text>AMP(out) + phosphate(in) = AMP(in) + phosphate(out)</text>
        <dbReference type="Rhea" id="RHEA:70259"/>
        <dbReference type="ChEBI" id="CHEBI:43474"/>
        <dbReference type="ChEBI" id="CHEBI:456215"/>
    </reaction>
</comment>
<evidence type="ECO:0000313" key="33">
    <source>
        <dbReference type="Proteomes" id="UP000314987"/>
    </source>
</evidence>
<dbReference type="InterPro" id="IPR018247">
    <property type="entry name" value="EF_Hand_1_Ca_BS"/>
</dbReference>
<evidence type="ECO:0000256" key="18">
    <source>
        <dbReference type="ARBA" id="ARBA00036908"/>
    </source>
</evidence>
<comment type="similarity">
    <text evidence="2 30">Belongs to the mitochondrial carrier (TC 2.A.29) family.</text>
</comment>
<reference evidence="33" key="1">
    <citation type="submission" date="2018-12" db="EMBL/GenBank/DDBJ databases">
        <authorList>
            <person name="Yazar S."/>
        </authorList>
    </citation>
    <scope>NUCLEOTIDE SEQUENCE [LARGE SCALE GENOMIC DNA]</scope>
</reference>
<feature type="repeat" description="Solcar" evidence="29">
    <location>
        <begin position="285"/>
        <end position="370"/>
    </location>
</feature>
<evidence type="ECO:0000256" key="4">
    <source>
        <dbReference type="ARBA" id="ARBA00022448"/>
    </source>
</evidence>
<feature type="domain" description="EF-hand" evidence="31">
    <location>
        <begin position="31"/>
        <end position="55"/>
    </location>
</feature>
<comment type="subunit">
    <text evidence="3">Monomer.</text>
</comment>
<comment type="catalytic activity">
    <reaction evidence="20">
        <text>phosphate(in) + ATP(out) + 2 H(+)(out) = phosphate(out) + ATP(in) + 2 H(+)(in)</text>
        <dbReference type="Rhea" id="RHEA:72035"/>
        <dbReference type="ChEBI" id="CHEBI:15378"/>
        <dbReference type="ChEBI" id="CHEBI:30616"/>
        <dbReference type="ChEBI" id="CHEBI:43474"/>
    </reaction>
</comment>
<comment type="catalytic activity">
    <reaction evidence="24">
        <text>Mg(2+)(out) + phosphate(in) + ATP(out) = Mg(2+)(in) + phosphate(out) + ATP(in)</text>
        <dbReference type="Rhea" id="RHEA:65840"/>
        <dbReference type="ChEBI" id="CHEBI:18420"/>
        <dbReference type="ChEBI" id="CHEBI:30616"/>
        <dbReference type="ChEBI" id="CHEBI:43474"/>
    </reaction>
</comment>
<evidence type="ECO:0000256" key="25">
    <source>
        <dbReference type="ARBA" id="ARBA00049234"/>
    </source>
</evidence>
<dbReference type="Gene3D" id="1.50.40.10">
    <property type="entry name" value="Mitochondrial carrier domain"/>
    <property type="match status" value="1"/>
</dbReference>
<reference evidence="32" key="3">
    <citation type="submission" date="2025-09" db="UniProtKB">
        <authorList>
            <consortium name="Ensembl"/>
        </authorList>
    </citation>
    <scope>IDENTIFICATION</scope>
</reference>
<evidence type="ECO:0000256" key="30">
    <source>
        <dbReference type="RuleBase" id="RU000488"/>
    </source>
</evidence>
<dbReference type="GO" id="GO:0005509">
    <property type="term" value="F:calcium ion binding"/>
    <property type="evidence" value="ECO:0007669"/>
    <property type="project" value="InterPro"/>
</dbReference>
<feature type="domain" description="EF-hand" evidence="31">
    <location>
        <begin position="123"/>
        <end position="158"/>
    </location>
</feature>
<dbReference type="InterPro" id="IPR002167">
    <property type="entry name" value="GDC-like"/>
</dbReference>
<dbReference type="InterPro" id="IPR002048">
    <property type="entry name" value="EF_hand_dom"/>
</dbReference>
<gene>
    <name evidence="32" type="primary">LOC114039109</name>
</gene>
<dbReference type="InterPro" id="IPR002067">
    <property type="entry name" value="MCP"/>
</dbReference>
<evidence type="ECO:0000256" key="1">
    <source>
        <dbReference type="ARBA" id="ARBA00004448"/>
    </source>
</evidence>
<evidence type="ECO:0000256" key="2">
    <source>
        <dbReference type="ARBA" id="ARBA00006375"/>
    </source>
</evidence>
<comment type="catalytic activity">
    <reaction evidence="25">
        <text>dADP(in) + ADP(out) = dADP(out) + ADP(in)</text>
        <dbReference type="Rhea" id="RHEA:72855"/>
        <dbReference type="ChEBI" id="CHEBI:57667"/>
        <dbReference type="ChEBI" id="CHEBI:456216"/>
    </reaction>
</comment>
<feature type="repeat" description="Solcar" evidence="29">
    <location>
        <begin position="193"/>
        <end position="277"/>
    </location>
</feature>
<keyword evidence="8" id="KW-0677">Repeat</keyword>
<dbReference type="GO" id="GO:0015297">
    <property type="term" value="F:antiporter activity"/>
    <property type="evidence" value="ECO:0007669"/>
    <property type="project" value="UniProtKB-KW"/>
</dbReference>
<dbReference type="SUPFAM" id="SSF47473">
    <property type="entry name" value="EF-hand"/>
    <property type="match status" value="1"/>
</dbReference>
<keyword evidence="9" id="KW-0999">Mitochondrion inner membrane</keyword>
<keyword evidence="4 30" id="KW-0813">Transport</keyword>
<accession>A0A4X2LEX6</accession>
<dbReference type="FunFam" id="1.10.238.10:FF:000168">
    <property type="entry name" value="Solute carrier family 25 member 24"/>
    <property type="match status" value="1"/>
</dbReference>
<feature type="repeat" description="Solcar" evidence="29">
    <location>
        <begin position="382"/>
        <end position="466"/>
    </location>
</feature>
<evidence type="ECO:0000256" key="29">
    <source>
        <dbReference type="PROSITE-ProRule" id="PRU00282"/>
    </source>
</evidence>
<evidence type="ECO:0000313" key="32">
    <source>
        <dbReference type="Ensembl" id="ENSVURP00010020666.1"/>
    </source>
</evidence>
<dbReference type="InterPro" id="IPR011992">
    <property type="entry name" value="EF-hand-dom_pair"/>
</dbReference>
<dbReference type="Gene3D" id="1.10.238.10">
    <property type="entry name" value="EF-hand"/>
    <property type="match status" value="2"/>
</dbReference>
<keyword evidence="33" id="KW-1185">Reference proteome</keyword>
<keyword evidence="5" id="KW-0050">Antiport</keyword>
<dbReference type="InterPro" id="IPR023395">
    <property type="entry name" value="MCP_dom_sf"/>
</dbReference>
<comment type="catalytic activity">
    <reaction evidence="16">
        <text>3'-AMP(in) + ADP(out) + H(+)(out) = 3'-AMP(out) + ADP(in) + H(+)(in)</text>
        <dbReference type="Rhea" id="RHEA:73679"/>
        <dbReference type="ChEBI" id="CHEBI:15378"/>
        <dbReference type="ChEBI" id="CHEBI:60880"/>
        <dbReference type="ChEBI" id="CHEBI:456216"/>
    </reaction>
</comment>
<evidence type="ECO:0000256" key="11">
    <source>
        <dbReference type="ARBA" id="ARBA00022989"/>
    </source>
</evidence>
<evidence type="ECO:0000256" key="17">
    <source>
        <dbReference type="ARBA" id="ARBA00036630"/>
    </source>
</evidence>
<evidence type="ECO:0000256" key="21">
    <source>
        <dbReference type="ARBA" id="ARBA00048433"/>
    </source>
</evidence>
<dbReference type="GO" id="GO:0005743">
    <property type="term" value="C:mitochondrial inner membrane"/>
    <property type="evidence" value="ECO:0007669"/>
    <property type="project" value="UniProtKB-SubCell"/>
</dbReference>
<evidence type="ECO:0000256" key="14">
    <source>
        <dbReference type="ARBA" id="ARBA00036282"/>
    </source>
</evidence>
<keyword evidence="12" id="KW-0496">Mitochondrion</keyword>
<evidence type="ECO:0000256" key="3">
    <source>
        <dbReference type="ARBA" id="ARBA00011245"/>
    </source>
</evidence>
<evidence type="ECO:0000256" key="15">
    <source>
        <dbReference type="ARBA" id="ARBA00036289"/>
    </source>
</evidence>
<feature type="domain" description="EF-hand" evidence="31">
    <location>
        <begin position="87"/>
        <end position="122"/>
    </location>
</feature>
<dbReference type="PROSITE" id="PS00018">
    <property type="entry name" value="EF_HAND_1"/>
    <property type="match status" value="2"/>
</dbReference>
<keyword evidence="11" id="KW-1133">Transmembrane helix</keyword>
<protein>
    <recommendedName>
        <fullName evidence="27">Mitochondrial adenyl nucleotide antiporter SLC25A24</fullName>
    </recommendedName>
    <alternativeName>
        <fullName evidence="28">Solute carrier family 25 member 24</fullName>
    </alternativeName>
</protein>
<evidence type="ECO:0000256" key="19">
    <source>
        <dbReference type="ARBA" id="ARBA00047352"/>
    </source>
</evidence>
<comment type="catalytic activity">
    <reaction evidence="22">
        <text>Mg(2+)(in) + ADP(out) + ATP(in) + H(+)(out) = Mg(2+)(out) + ADP(in) + ATP(out) + H(+)(in)</text>
        <dbReference type="Rhea" id="RHEA:73659"/>
        <dbReference type="ChEBI" id="CHEBI:15378"/>
        <dbReference type="ChEBI" id="CHEBI:18420"/>
        <dbReference type="ChEBI" id="CHEBI:30616"/>
        <dbReference type="ChEBI" id="CHEBI:456216"/>
    </reaction>
</comment>
<comment type="catalytic activity">
    <reaction evidence="17">
        <text>ADP(out) + diphosphate(in) = ADP(in) + diphosphate(out)</text>
        <dbReference type="Rhea" id="RHEA:73671"/>
        <dbReference type="ChEBI" id="CHEBI:33019"/>
        <dbReference type="ChEBI" id="CHEBI:456216"/>
    </reaction>
</comment>
<organism evidence="32 33">
    <name type="scientific">Vombatus ursinus</name>
    <name type="common">Common wombat</name>
    <dbReference type="NCBI Taxonomy" id="29139"/>
    <lineage>
        <taxon>Eukaryota</taxon>
        <taxon>Metazoa</taxon>
        <taxon>Chordata</taxon>
        <taxon>Craniata</taxon>
        <taxon>Vertebrata</taxon>
        <taxon>Euteleostomi</taxon>
        <taxon>Mammalia</taxon>
        <taxon>Metatheria</taxon>
        <taxon>Diprotodontia</taxon>
        <taxon>Vombatidae</taxon>
        <taxon>Vombatus</taxon>
    </lineage>
</organism>
<dbReference type="PROSITE" id="PS50222">
    <property type="entry name" value="EF_HAND_2"/>
    <property type="match status" value="3"/>
</dbReference>
<comment type="catalytic activity">
    <reaction evidence="21">
        <text>dAMP(in) + ADP(out) + H(+)(out) = dAMP(out) + ADP(in) + H(+)(in)</text>
        <dbReference type="Rhea" id="RHEA:73675"/>
        <dbReference type="ChEBI" id="CHEBI:15378"/>
        <dbReference type="ChEBI" id="CHEBI:58245"/>
        <dbReference type="ChEBI" id="CHEBI:456216"/>
    </reaction>
</comment>
<dbReference type="PANTHER" id="PTHR24089">
    <property type="entry name" value="SOLUTE CARRIER FAMILY 25"/>
    <property type="match status" value="1"/>
</dbReference>
<dbReference type="STRING" id="29139.ENSVURP00010020666"/>
<name>A0A4X2LEX6_VOMUR</name>
<dbReference type="Proteomes" id="UP000314987">
    <property type="component" value="Unassembled WGS sequence"/>
</dbReference>
<comment type="catalytic activity">
    <reaction evidence="14">
        <text>dAMP(out) + phosphate(in) = dAMP(in) + phosphate(out)</text>
        <dbReference type="Rhea" id="RHEA:73687"/>
        <dbReference type="ChEBI" id="CHEBI:43474"/>
        <dbReference type="ChEBI" id="CHEBI:58245"/>
    </reaction>
</comment>
<comment type="subcellular location">
    <subcellularLocation>
        <location evidence="1">Mitochondrion inner membrane</location>
        <topology evidence="1">Multi-pass membrane protein</topology>
    </subcellularLocation>
</comment>
<dbReference type="PRINTS" id="PR00928">
    <property type="entry name" value="GRAVESDC"/>
</dbReference>
<evidence type="ECO:0000256" key="8">
    <source>
        <dbReference type="ARBA" id="ARBA00022737"/>
    </source>
</evidence>
<evidence type="ECO:0000259" key="31">
    <source>
        <dbReference type="PROSITE" id="PS50222"/>
    </source>
</evidence>
<evidence type="ECO:0000256" key="28">
    <source>
        <dbReference type="ARBA" id="ARBA00076493"/>
    </source>
</evidence>
<dbReference type="Pfam" id="PF00153">
    <property type="entry name" value="Mito_carr"/>
    <property type="match status" value="3"/>
</dbReference>
<dbReference type="GeneTree" id="ENSGT00940000158786"/>
<evidence type="ECO:0000256" key="23">
    <source>
        <dbReference type="ARBA" id="ARBA00048844"/>
    </source>
</evidence>
<keyword evidence="13 29" id="KW-0472">Membrane</keyword>
<evidence type="ECO:0000256" key="12">
    <source>
        <dbReference type="ARBA" id="ARBA00023128"/>
    </source>
</evidence>
<proteinExistence type="inferred from homology"/>
<dbReference type="SMART" id="SM00054">
    <property type="entry name" value="EFh"/>
    <property type="match status" value="3"/>
</dbReference>
<evidence type="ECO:0000256" key="6">
    <source>
        <dbReference type="ARBA" id="ARBA00022692"/>
    </source>
</evidence>
<comment type="catalytic activity">
    <reaction evidence="23">
        <text>dADP(out) + phosphate(in) + H(+)(out) = dADP(in) + phosphate(out) + H(+)(in)</text>
        <dbReference type="Rhea" id="RHEA:73695"/>
        <dbReference type="ChEBI" id="CHEBI:15378"/>
        <dbReference type="ChEBI" id="CHEBI:43474"/>
        <dbReference type="ChEBI" id="CHEBI:57667"/>
    </reaction>
</comment>
<keyword evidence="7" id="KW-0479">Metal-binding</keyword>
<evidence type="ECO:0000256" key="7">
    <source>
        <dbReference type="ARBA" id="ARBA00022723"/>
    </source>
</evidence>
<reference evidence="32" key="2">
    <citation type="submission" date="2025-08" db="UniProtKB">
        <authorList>
            <consortium name="Ensembl"/>
        </authorList>
    </citation>
    <scope>IDENTIFICATION</scope>
</reference>
<evidence type="ECO:0000256" key="20">
    <source>
        <dbReference type="ARBA" id="ARBA00048314"/>
    </source>
</evidence>
<evidence type="ECO:0000256" key="5">
    <source>
        <dbReference type="ARBA" id="ARBA00022449"/>
    </source>
</evidence>
<evidence type="ECO:0000256" key="10">
    <source>
        <dbReference type="ARBA" id="ARBA00022837"/>
    </source>
</evidence>
<evidence type="ECO:0000256" key="24">
    <source>
        <dbReference type="ARBA" id="ARBA00048971"/>
    </source>
</evidence>
<dbReference type="Ensembl" id="ENSVURT00010023539.1">
    <property type="protein sequence ID" value="ENSVURP00010020666.1"/>
    <property type="gene ID" value="ENSVURG00010015795.1"/>
</dbReference>
<evidence type="ECO:0000256" key="16">
    <source>
        <dbReference type="ARBA" id="ARBA00036310"/>
    </source>
</evidence>
<keyword evidence="6 29" id="KW-0812">Transmembrane</keyword>
<sequence>MLRWVRGFVLTSSSDEKDKESNCRYEYLFWQLDRDGDGKVDIVELQEGLGKLHFSLGKDEQNDLLSAGDTNKDNQLDFEEFMQYLKNHEKKMKLAFTSLDKNHDGVIETSEIIQSLKILGIDISEQQVDKILQSIDTDGTMSVDWNEWRDYFLFNPAENMEEIARFWKRSTGIDIGDGITIPDDFSKEERESGKWWKHLLAGGISGAVARTCTAPLDRLKIIMQDVHSKHLHIVDGFKHMLKEGGILSFWRGNGVNVLKLAPETAIKVLTYEQYKKLFTHDSTKVGNIERFVSGSLAGATAQTFIHPMEVIKTRLALGRTGQYSGMFNCAIQIVKNEPLGTFYKGYVPNFLSIIPYAGIDLSVYEILKNYWLNNYAEDSVNPGVLMLLLCSASSNFCGQLASYPLNLVRTWMQAQGAPQRNIYYFFQEIIVKEGLTGLFRGITPNFVKFFPAVGIGRLVFEKVQKILGAT</sequence>
<evidence type="ECO:0000256" key="27">
    <source>
        <dbReference type="ARBA" id="ARBA00070249"/>
    </source>
</evidence>
<evidence type="ECO:0000256" key="22">
    <source>
        <dbReference type="ARBA" id="ARBA00048804"/>
    </source>
</evidence>
<keyword evidence="10" id="KW-0106">Calcium</keyword>
<dbReference type="FunFam" id="1.50.40.10:FF:000003">
    <property type="entry name" value="Putative calcium-binding mitochondrial carrier protein scamc-2"/>
    <property type="match status" value="1"/>
</dbReference>